<keyword evidence="3" id="KW-1185">Reference proteome</keyword>
<dbReference type="AlphaFoldDB" id="A0AA88J5K9"/>
<sequence>MSKAWQFIGQQGAQQADERSERRPPLPENRSLGSLITTIALAASQSWHAEKKSGWRKSSGSGLAVLAESRAALLFGWLTAHRGHPSAPNYQCGFCVQGLQEVSS</sequence>
<accession>A0AA88J5K9</accession>
<evidence type="ECO:0000313" key="2">
    <source>
        <dbReference type="EMBL" id="KAK2819822.1"/>
    </source>
</evidence>
<name>A0AA88J5K9_TACVA</name>
<comment type="caution">
    <text evidence="2">The sequence shown here is derived from an EMBL/GenBank/DDBJ whole genome shotgun (WGS) entry which is preliminary data.</text>
</comment>
<evidence type="ECO:0000313" key="3">
    <source>
        <dbReference type="Proteomes" id="UP001187315"/>
    </source>
</evidence>
<feature type="region of interest" description="Disordered" evidence="1">
    <location>
        <begin position="1"/>
        <end position="32"/>
    </location>
</feature>
<dbReference type="Proteomes" id="UP001187315">
    <property type="component" value="Unassembled WGS sequence"/>
</dbReference>
<protein>
    <submittedName>
        <fullName evidence="2">Uncharacterized protein</fullName>
    </submittedName>
</protein>
<feature type="compositionally biased region" description="Basic and acidic residues" evidence="1">
    <location>
        <begin position="16"/>
        <end position="25"/>
    </location>
</feature>
<evidence type="ECO:0000256" key="1">
    <source>
        <dbReference type="SAM" id="MobiDB-lite"/>
    </source>
</evidence>
<dbReference type="EMBL" id="JAVHJS010000023">
    <property type="protein sequence ID" value="KAK2819822.1"/>
    <property type="molecule type" value="Genomic_DNA"/>
</dbReference>
<proteinExistence type="predicted"/>
<gene>
    <name evidence="2" type="ORF">Q7C36_021468</name>
</gene>
<reference evidence="2" key="1">
    <citation type="submission" date="2023-08" db="EMBL/GenBank/DDBJ databases">
        <title>Pelteobagrus vachellii genome.</title>
        <authorList>
            <person name="Liu H."/>
        </authorList>
    </citation>
    <scope>NUCLEOTIDE SEQUENCE</scope>
    <source>
        <strain evidence="2">PRFRI_2022a</strain>
        <tissue evidence="2">Muscle</tissue>
    </source>
</reference>
<organism evidence="2 3">
    <name type="scientific">Tachysurus vachellii</name>
    <name type="common">Darkbarbel catfish</name>
    <name type="synonym">Pelteobagrus vachellii</name>
    <dbReference type="NCBI Taxonomy" id="175792"/>
    <lineage>
        <taxon>Eukaryota</taxon>
        <taxon>Metazoa</taxon>
        <taxon>Chordata</taxon>
        <taxon>Craniata</taxon>
        <taxon>Vertebrata</taxon>
        <taxon>Euteleostomi</taxon>
        <taxon>Actinopterygii</taxon>
        <taxon>Neopterygii</taxon>
        <taxon>Teleostei</taxon>
        <taxon>Ostariophysi</taxon>
        <taxon>Siluriformes</taxon>
        <taxon>Bagridae</taxon>
        <taxon>Tachysurus</taxon>
    </lineage>
</organism>